<name>A0AAD6S5T4_9AGAR</name>
<feature type="region of interest" description="Disordered" evidence="1">
    <location>
        <begin position="265"/>
        <end position="301"/>
    </location>
</feature>
<feature type="compositionally biased region" description="Basic residues" evidence="1">
    <location>
        <begin position="508"/>
        <end position="523"/>
    </location>
</feature>
<organism evidence="2 3">
    <name type="scientific">Mycena alexandri</name>
    <dbReference type="NCBI Taxonomy" id="1745969"/>
    <lineage>
        <taxon>Eukaryota</taxon>
        <taxon>Fungi</taxon>
        <taxon>Dikarya</taxon>
        <taxon>Basidiomycota</taxon>
        <taxon>Agaricomycotina</taxon>
        <taxon>Agaricomycetes</taxon>
        <taxon>Agaricomycetidae</taxon>
        <taxon>Agaricales</taxon>
        <taxon>Marasmiineae</taxon>
        <taxon>Mycenaceae</taxon>
        <taxon>Mycena</taxon>
    </lineage>
</organism>
<feature type="compositionally biased region" description="Gly residues" evidence="1">
    <location>
        <begin position="276"/>
        <end position="285"/>
    </location>
</feature>
<dbReference type="EMBL" id="JARJCM010000264">
    <property type="protein sequence ID" value="KAJ7020425.1"/>
    <property type="molecule type" value="Genomic_DNA"/>
</dbReference>
<dbReference type="Proteomes" id="UP001218188">
    <property type="component" value="Unassembled WGS sequence"/>
</dbReference>
<dbReference type="AlphaFoldDB" id="A0AAD6S5T4"/>
<evidence type="ECO:0000313" key="2">
    <source>
        <dbReference type="EMBL" id="KAJ7020425.1"/>
    </source>
</evidence>
<protein>
    <submittedName>
        <fullName evidence="2">Uncharacterized protein</fullName>
    </submittedName>
</protein>
<feature type="region of interest" description="Disordered" evidence="1">
    <location>
        <begin position="390"/>
        <end position="446"/>
    </location>
</feature>
<sequence>MNRFSRRQNLLESILFPSALALNSERLSELHHLLSQPPKTHEHIVVGLCHAFGVKIINKLSPLTLNSDRFLRAETNFVILNTIRILRVNAGLQMINGLPPLTLNSDRFLRAETNFVILNTIRVLHINAGLQMINWLPPLNNRENLRVYYDYAILCSPVLNRVPASIRFGCFKFFKPSSLRTLKASPQVRLFSILTESHNRMKSEKGEEEGRERYGEETAPVDRRQPAPSLQMDAVWLGEGCIGRVRNWARGRALAAARSERMWNEGRRGTRAAGQVRGGSAPGAGRGRRWGGAHDARSKHPRAPATDSLYVLTVLKTTTCAIGSVRNYLLSLPDECAPVPSAPGARELLPPFLPYLQHLFLLIHPRPSGCRAHCEGEGEDGGAARFEFEGRRRRRAGTLTRQSATSRDGRRRPPTIVWSSTTTSTVPAGDRLSTPKGQDRSARFPPPNFFVSYHHPHFGLGVNSSLTTTTTTTIKTNRPAVSGPTSLSSYHHHDHHRPGAPGASDVLHHHHPPRAAHRARRSPLRSPAEADEHQAPLPLDSHMRLANPDVPAFLCPPAHVGPVVGVGRPLVVVANTLQTPAHVAAVAEFPNSYANDGYGATYVTAVVKDETLRDYHSGHITSTELLAQVPPHNSAARLPTLQFRPDTFLALLLLPETMKGRR</sequence>
<keyword evidence="3" id="KW-1185">Reference proteome</keyword>
<gene>
    <name evidence="2" type="ORF">C8F04DRAFT_1196696</name>
</gene>
<evidence type="ECO:0000313" key="3">
    <source>
        <dbReference type="Proteomes" id="UP001218188"/>
    </source>
</evidence>
<comment type="caution">
    <text evidence="2">The sequence shown here is derived from an EMBL/GenBank/DDBJ whole genome shotgun (WGS) entry which is preliminary data.</text>
</comment>
<feature type="region of interest" description="Disordered" evidence="1">
    <location>
        <begin position="470"/>
        <end position="532"/>
    </location>
</feature>
<evidence type="ECO:0000256" key="1">
    <source>
        <dbReference type="SAM" id="MobiDB-lite"/>
    </source>
</evidence>
<reference evidence="2" key="1">
    <citation type="submission" date="2023-03" db="EMBL/GenBank/DDBJ databases">
        <title>Massive genome expansion in bonnet fungi (Mycena s.s.) driven by repeated elements and novel gene families across ecological guilds.</title>
        <authorList>
            <consortium name="Lawrence Berkeley National Laboratory"/>
            <person name="Harder C.B."/>
            <person name="Miyauchi S."/>
            <person name="Viragh M."/>
            <person name="Kuo A."/>
            <person name="Thoen E."/>
            <person name="Andreopoulos B."/>
            <person name="Lu D."/>
            <person name="Skrede I."/>
            <person name="Drula E."/>
            <person name="Henrissat B."/>
            <person name="Morin E."/>
            <person name="Kohler A."/>
            <person name="Barry K."/>
            <person name="LaButti K."/>
            <person name="Morin E."/>
            <person name="Salamov A."/>
            <person name="Lipzen A."/>
            <person name="Mereny Z."/>
            <person name="Hegedus B."/>
            <person name="Baldrian P."/>
            <person name="Stursova M."/>
            <person name="Weitz H."/>
            <person name="Taylor A."/>
            <person name="Grigoriev I.V."/>
            <person name="Nagy L.G."/>
            <person name="Martin F."/>
            <person name="Kauserud H."/>
        </authorList>
    </citation>
    <scope>NUCLEOTIDE SEQUENCE</scope>
    <source>
        <strain evidence="2">CBHHK200</strain>
    </source>
</reference>
<accession>A0AAD6S5T4</accession>
<proteinExistence type="predicted"/>